<accession>A0A183EI60</accession>
<dbReference type="WBParaSite" id="GPUH_0002067601-mRNA-1">
    <property type="protein sequence ID" value="GPUH_0002067601-mRNA-1"/>
    <property type="gene ID" value="GPUH_0002067601"/>
</dbReference>
<evidence type="ECO:0000313" key="2">
    <source>
        <dbReference type="Proteomes" id="UP000271098"/>
    </source>
</evidence>
<evidence type="ECO:0000313" key="1">
    <source>
        <dbReference type="EMBL" id="VDN36494.1"/>
    </source>
</evidence>
<sequence>MMNRIAYNAAVSNSEYGHPAAQKVTFWMPEFCDASHIYALSKMAVTVAMCSNSQISMYNAMPLTMEEYIAGISCEHLDVEKMLLEQRGAREVRLIAPFAGMDKSGRGVCIRNEQGVCTMGNVCPLRHIIGDKVCFDSFFLFISACNTTAFSELSVSFKFALACDSWGVLKVSSYYGDLLAHSVLPRQVFRFLHLCNAESAY</sequence>
<gene>
    <name evidence="1" type="ORF">GPUH_LOCUS20651</name>
</gene>
<reference evidence="1 2" key="2">
    <citation type="submission" date="2018-11" db="EMBL/GenBank/DDBJ databases">
        <authorList>
            <consortium name="Pathogen Informatics"/>
        </authorList>
    </citation>
    <scope>NUCLEOTIDE SEQUENCE [LARGE SCALE GENOMIC DNA]</scope>
</reference>
<dbReference type="OrthoDB" id="1914176at2759"/>
<dbReference type="EMBL" id="UYRT01090829">
    <property type="protein sequence ID" value="VDN36494.1"/>
    <property type="molecule type" value="Genomic_DNA"/>
</dbReference>
<reference evidence="3" key="1">
    <citation type="submission" date="2016-06" db="UniProtKB">
        <authorList>
            <consortium name="WormBaseParasite"/>
        </authorList>
    </citation>
    <scope>IDENTIFICATION</scope>
</reference>
<protein>
    <submittedName>
        <fullName evidence="3">C3H1-type domain-containing protein</fullName>
    </submittedName>
</protein>
<evidence type="ECO:0000313" key="3">
    <source>
        <dbReference type="WBParaSite" id="GPUH_0002067601-mRNA-1"/>
    </source>
</evidence>
<name>A0A183EI60_9BILA</name>
<dbReference type="AlphaFoldDB" id="A0A183EI60"/>
<organism evidence="3">
    <name type="scientific">Gongylonema pulchrum</name>
    <dbReference type="NCBI Taxonomy" id="637853"/>
    <lineage>
        <taxon>Eukaryota</taxon>
        <taxon>Metazoa</taxon>
        <taxon>Ecdysozoa</taxon>
        <taxon>Nematoda</taxon>
        <taxon>Chromadorea</taxon>
        <taxon>Rhabditida</taxon>
        <taxon>Spirurina</taxon>
        <taxon>Spiruromorpha</taxon>
        <taxon>Spiruroidea</taxon>
        <taxon>Gongylonematidae</taxon>
        <taxon>Gongylonema</taxon>
    </lineage>
</organism>
<keyword evidence="2" id="KW-1185">Reference proteome</keyword>
<proteinExistence type="predicted"/>
<dbReference type="Proteomes" id="UP000271098">
    <property type="component" value="Unassembled WGS sequence"/>
</dbReference>